<dbReference type="GO" id="GO:0016020">
    <property type="term" value="C:membrane"/>
    <property type="evidence" value="ECO:0007669"/>
    <property type="project" value="InterPro"/>
</dbReference>
<dbReference type="Gene3D" id="3.30.465.10">
    <property type="match status" value="1"/>
</dbReference>
<dbReference type="InterPro" id="IPR016171">
    <property type="entry name" value="Vanillyl_alc_oxidase_C-sub2"/>
</dbReference>
<keyword evidence="8" id="KW-1185">Reference proteome</keyword>
<dbReference type="GO" id="GO:0005739">
    <property type="term" value="C:mitochondrion"/>
    <property type="evidence" value="ECO:0007669"/>
    <property type="project" value="TreeGrafter"/>
</dbReference>
<keyword evidence="3" id="KW-0560">Oxidoreductase</keyword>
<dbReference type="Proteomes" id="UP000613580">
    <property type="component" value="Unassembled WGS sequence"/>
</dbReference>
<evidence type="ECO:0000313" key="7">
    <source>
        <dbReference type="EMBL" id="KAF7320893.1"/>
    </source>
</evidence>
<feature type="compositionally biased region" description="Basic and acidic residues" evidence="5">
    <location>
        <begin position="561"/>
        <end position="573"/>
    </location>
</feature>
<organism evidence="7 8">
    <name type="scientific">Mycena chlorophos</name>
    <name type="common">Agaric fungus</name>
    <name type="synonym">Agaricus chlorophos</name>
    <dbReference type="NCBI Taxonomy" id="658473"/>
    <lineage>
        <taxon>Eukaryota</taxon>
        <taxon>Fungi</taxon>
        <taxon>Dikarya</taxon>
        <taxon>Basidiomycota</taxon>
        <taxon>Agaricomycotina</taxon>
        <taxon>Agaricomycetes</taxon>
        <taxon>Agaricomycetidae</taxon>
        <taxon>Agaricales</taxon>
        <taxon>Marasmiineae</taxon>
        <taxon>Mycenaceae</taxon>
        <taxon>Mycena</taxon>
    </lineage>
</organism>
<dbReference type="PANTHER" id="PTHR43762:SF1">
    <property type="entry name" value="D-ARABINONO-1,4-LACTONE OXIDASE"/>
    <property type="match status" value="1"/>
</dbReference>
<sequence>MPLALRSRDDLVACLETIAVSRPSWRNWGRTFHCSPAAVFTPSTIDECRLILELARRDKRVVRAVGVGHSPSDIACTTDFLLDVTAMNKILEVNTKKQYVVAEAGILLSDLHSALAPYGLAMRNLGSISDQTLSGIVATATHGAGSAFGVMPTHILALTVLLPSGEVVSCSPAENQELFSASLCGLGATGILLNITLELEPAFNLRDVQTVRTFEHVVRNLDSIKDSGEHVRLWWFPAIGMVRCSVMDRTPQPAHRANSWLWDSPLGFHVVQFMLFLTIFARPIPLQTFASALPSSQHFSLVSIARTFVVLATSSFSYLWGLLVHLGSRLLAQAMGNANIWVSRVALALSGSKESVTIDRSDRIFNIECRYPQYTTEWAIPADRAADCLRALAAWLKSEQENPQGERPHFPIEVRWSAGDDLWLSPANGGKETCWIGIVQFKPYNLPTRYRAMFSEFERVLAEHGGRPHWAKAHHLDATQIRTLYPDFWRFLEVVRKVDPHGLFRNEYIERHLMGRVSNGREFKKWGGSGTSLETKSSLRRWIGASTPTPAPSWEIPPSEDELRQREADKTEWACDESEFTSDSDDTISVSSCEAIPKVMTV</sequence>
<reference evidence="7" key="1">
    <citation type="submission" date="2020-05" db="EMBL/GenBank/DDBJ databases">
        <title>Mycena genomes resolve the evolution of fungal bioluminescence.</title>
        <authorList>
            <person name="Tsai I.J."/>
        </authorList>
    </citation>
    <scope>NUCLEOTIDE SEQUENCE</scope>
    <source>
        <strain evidence="7">110903Hualien_Pintung</strain>
    </source>
</reference>
<dbReference type="InterPro" id="IPR016166">
    <property type="entry name" value="FAD-bd_PCMH"/>
</dbReference>
<evidence type="ECO:0000256" key="3">
    <source>
        <dbReference type="ARBA" id="ARBA00023002"/>
    </source>
</evidence>
<dbReference type="Gene3D" id="3.30.70.2520">
    <property type="match status" value="1"/>
</dbReference>
<accession>A0A8H6TL67</accession>
<dbReference type="InterPro" id="IPR007173">
    <property type="entry name" value="ALO_C"/>
</dbReference>
<evidence type="ECO:0000256" key="5">
    <source>
        <dbReference type="SAM" id="MobiDB-lite"/>
    </source>
</evidence>
<feature type="region of interest" description="Disordered" evidence="5">
    <location>
        <begin position="543"/>
        <end position="587"/>
    </location>
</feature>
<proteinExistence type="predicted"/>
<dbReference type="EC" id="1.1.3.37" evidence="2"/>
<evidence type="ECO:0000313" key="8">
    <source>
        <dbReference type="Proteomes" id="UP000613580"/>
    </source>
</evidence>
<dbReference type="InterPro" id="IPR016169">
    <property type="entry name" value="FAD-bd_PCMH_sub2"/>
</dbReference>
<dbReference type="AlphaFoldDB" id="A0A8H6TL67"/>
<evidence type="ECO:0000259" key="6">
    <source>
        <dbReference type="PROSITE" id="PS51387"/>
    </source>
</evidence>
<dbReference type="Gene3D" id="3.30.43.10">
    <property type="entry name" value="Uridine Diphospho-n-acetylenolpyruvylglucosamine Reductase, domain 2"/>
    <property type="match status" value="1"/>
</dbReference>
<comment type="pathway">
    <text evidence="1">Cofactor biosynthesis; D-erythroascorbate biosynthesis; dehydro-D-arabinono-1,4-lactone from D-arabinose: step 2/2.</text>
</comment>
<dbReference type="InterPro" id="IPR016167">
    <property type="entry name" value="FAD-bd_PCMH_sub1"/>
</dbReference>
<dbReference type="InterPro" id="IPR036318">
    <property type="entry name" value="FAD-bd_PCMH-like_sf"/>
</dbReference>
<dbReference type="GO" id="GO:0003885">
    <property type="term" value="F:D-arabinono-1,4-lactone oxidase activity"/>
    <property type="evidence" value="ECO:0007669"/>
    <property type="project" value="UniProtKB-EC"/>
</dbReference>
<dbReference type="InterPro" id="IPR010031">
    <property type="entry name" value="FAD_lactone_oxidase-like"/>
</dbReference>
<dbReference type="Pfam" id="PF01565">
    <property type="entry name" value="FAD_binding_4"/>
    <property type="match status" value="1"/>
</dbReference>
<protein>
    <recommendedName>
        <fullName evidence="2">D-arabinono-1,4-lactone oxidase</fullName>
        <ecNumber evidence="2">1.1.3.37</ecNumber>
    </recommendedName>
    <alternativeName>
        <fullName evidence="4">L-galactono-gamma-lactone oxidase</fullName>
    </alternativeName>
</protein>
<dbReference type="PIRSF" id="PIRSF000136">
    <property type="entry name" value="LGO_GLO"/>
    <property type="match status" value="1"/>
</dbReference>
<comment type="caution">
    <text evidence="7">The sequence shown here is derived from an EMBL/GenBank/DDBJ whole genome shotgun (WGS) entry which is preliminary data.</text>
</comment>
<evidence type="ECO:0000256" key="2">
    <source>
        <dbReference type="ARBA" id="ARBA00013136"/>
    </source>
</evidence>
<evidence type="ECO:0000256" key="4">
    <source>
        <dbReference type="ARBA" id="ARBA00033418"/>
    </source>
</evidence>
<dbReference type="InterPro" id="IPR006094">
    <property type="entry name" value="Oxid_FAD_bind_N"/>
</dbReference>
<evidence type="ECO:0000256" key="1">
    <source>
        <dbReference type="ARBA" id="ARBA00005083"/>
    </source>
</evidence>
<dbReference type="PROSITE" id="PS51387">
    <property type="entry name" value="FAD_PCMH"/>
    <property type="match status" value="1"/>
</dbReference>
<dbReference type="SUPFAM" id="SSF56176">
    <property type="entry name" value="FAD-binding/transporter-associated domain-like"/>
    <property type="match status" value="1"/>
</dbReference>
<dbReference type="OrthoDB" id="610608at2759"/>
<feature type="domain" description="FAD-binding PCMH-type" evidence="6">
    <location>
        <begin position="32"/>
        <end position="202"/>
    </location>
</feature>
<dbReference type="PANTHER" id="PTHR43762">
    <property type="entry name" value="L-GULONOLACTONE OXIDASE"/>
    <property type="match status" value="1"/>
</dbReference>
<dbReference type="Gene3D" id="1.10.45.10">
    <property type="entry name" value="Vanillyl-alcohol Oxidase, Chain A, domain 4"/>
    <property type="match status" value="1"/>
</dbReference>
<dbReference type="EMBL" id="JACAZE010000002">
    <property type="protein sequence ID" value="KAF7320893.1"/>
    <property type="molecule type" value="Genomic_DNA"/>
</dbReference>
<dbReference type="GO" id="GO:0071949">
    <property type="term" value="F:FAD binding"/>
    <property type="evidence" value="ECO:0007669"/>
    <property type="project" value="InterPro"/>
</dbReference>
<gene>
    <name evidence="7" type="ORF">HMN09_00175900</name>
</gene>
<dbReference type="UniPathway" id="UPA00771">
    <property type="reaction ID" value="UER00766"/>
</dbReference>
<feature type="compositionally biased region" description="Acidic residues" evidence="5">
    <location>
        <begin position="574"/>
        <end position="586"/>
    </location>
</feature>
<dbReference type="Pfam" id="PF04030">
    <property type="entry name" value="ALO"/>
    <property type="match status" value="2"/>
</dbReference>
<name>A0A8H6TL67_MYCCL</name>